<evidence type="ECO:0000256" key="1">
    <source>
        <dbReference type="ARBA" id="ARBA00008874"/>
    </source>
</evidence>
<keyword evidence="7" id="KW-1185">Reference proteome</keyword>
<comment type="similarity">
    <text evidence="1">Belongs to the protein kinase superfamily. STE Ser/Thr protein kinase family. STE20 subfamily.</text>
</comment>
<sequence length="321" mass="36402">MERRITQLRGDSINGFLVNSVRKENTENALSVKPSRFPKRPIPIPVIPSKRSSPGTDQALRPIKSVNPPQERRVTYHEFLKLDQAGPAVICSDNTQDCAIVAIKLIKVKAQNNTFKLPRPCSNVVDLKELFDKNDETFMVYEQMDVSLRLINSIPKLQWNEHEIAAICREVLGGLTFIHQELSHYYGELGCNTVLLNRDGQVKLANIGDCLFEERRLTESMEKEDVRSVGYMMLELMEADTSLARPRSIQLQRPQDWKDGTGIKEFLAATHTMSREQLYKHPFLPQISLRNCLKPFVFAALIAAKTSWDIIAPPVTSLGSK</sequence>
<feature type="region of interest" description="Disordered" evidence="4">
    <location>
        <begin position="41"/>
        <end position="63"/>
    </location>
</feature>
<evidence type="ECO:0000256" key="4">
    <source>
        <dbReference type="SAM" id="MobiDB-lite"/>
    </source>
</evidence>
<protein>
    <recommendedName>
        <fullName evidence="5">Protein kinase domain-containing protein</fullName>
    </recommendedName>
</protein>
<dbReference type="InterPro" id="IPR000719">
    <property type="entry name" value="Prot_kinase_dom"/>
</dbReference>
<dbReference type="EMBL" id="CAJPDT010000125">
    <property type="protein sequence ID" value="CAF9939952.1"/>
    <property type="molecule type" value="Genomic_DNA"/>
</dbReference>
<feature type="domain" description="Protein kinase" evidence="5">
    <location>
        <begin position="3"/>
        <end position="321"/>
    </location>
</feature>
<evidence type="ECO:0000259" key="5">
    <source>
        <dbReference type="PROSITE" id="PS50011"/>
    </source>
</evidence>
<reference evidence="6" key="1">
    <citation type="submission" date="2021-03" db="EMBL/GenBank/DDBJ databases">
        <authorList>
            <person name="Tagirdzhanova G."/>
        </authorList>
    </citation>
    <scope>NUCLEOTIDE SEQUENCE</scope>
</reference>
<evidence type="ECO:0000256" key="2">
    <source>
        <dbReference type="ARBA" id="ARBA00022741"/>
    </source>
</evidence>
<dbReference type="Proteomes" id="UP000664534">
    <property type="component" value="Unassembled WGS sequence"/>
</dbReference>
<dbReference type="PANTHER" id="PTHR45832:SF22">
    <property type="entry name" value="SERINE_THREONINE-PROTEIN KINASE SAMKA-RELATED"/>
    <property type="match status" value="1"/>
</dbReference>
<evidence type="ECO:0000256" key="3">
    <source>
        <dbReference type="ARBA" id="ARBA00022840"/>
    </source>
</evidence>
<proteinExistence type="inferred from homology"/>
<dbReference type="Gene3D" id="1.10.510.10">
    <property type="entry name" value="Transferase(Phosphotransferase) domain 1"/>
    <property type="match status" value="1"/>
</dbReference>
<dbReference type="OrthoDB" id="4062651at2759"/>
<keyword evidence="3" id="KW-0067">ATP-binding</keyword>
<evidence type="ECO:0000313" key="7">
    <source>
        <dbReference type="Proteomes" id="UP000664534"/>
    </source>
</evidence>
<keyword evidence="2" id="KW-0547">Nucleotide-binding</keyword>
<comment type="caution">
    <text evidence="6">The sequence shown here is derived from an EMBL/GenBank/DDBJ whole genome shotgun (WGS) entry which is preliminary data.</text>
</comment>
<dbReference type="PANTHER" id="PTHR45832">
    <property type="entry name" value="SERINE/THREONINE-PROTEIN KINASE SAMKA-RELATED-RELATED"/>
    <property type="match status" value="1"/>
</dbReference>
<name>A0A8H3J3C0_9LECA</name>
<dbReference type="GO" id="GO:0005524">
    <property type="term" value="F:ATP binding"/>
    <property type="evidence" value="ECO:0007669"/>
    <property type="project" value="UniProtKB-KW"/>
</dbReference>
<evidence type="ECO:0000313" key="6">
    <source>
        <dbReference type="EMBL" id="CAF9939952.1"/>
    </source>
</evidence>
<dbReference type="InterPro" id="IPR051931">
    <property type="entry name" value="PAK3-like"/>
</dbReference>
<dbReference type="GO" id="GO:0004672">
    <property type="term" value="F:protein kinase activity"/>
    <property type="evidence" value="ECO:0007669"/>
    <property type="project" value="InterPro"/>
</dbReference>
<accession>A0A8H3J3C0</accession>
<organism evidence="6 7">
    <name type="scientific">Imshaugia aleurites</name>
    <dbReference type="NCBI Taxonomy" id="172621"/>
    <lineage>
        <taxon>Eukaryota</taxon>
        <taxon>Fungi</taxon>
        <taxon>Dikarya</taxon>
        <taxon>Ascomycota</taxon>
        <taxon>Pezizomycotina</taxon>
        <taxon>Lecanoromycetes</taxon>
        <taxon>OSLEUM clade</taxon>
        <taxon>Lecanoromycetidae</taxon>
        <taxon>Lecanorales</taxon>
        <taxon>Lecanorineae</taxon>
        <taxon>Parmeliaceae</taxon>
        <taxon>Imshaugia</taxon>
    </lineage>
</organism>
<dbReference type="AlphaFoldDB" id="A0A8H3J3C0"/>
<dbReference type="InterPro" id="IPR011009">
    <property type="entry name" value="Kinase-like_dom_sf"/>
</dbReference>
<gene>
    <name evidence="6" type="ORF">IMSHALPRED_001693</name>
</gene>
<dbReference type="PROSITE" id="PS50011">
    <property type="entry name" value="PROTEIN_KINASE_DOM"/>
    <property type="match status" value="1"/>
</dbReference>
<dbReference type="SUPFAM" id="SSF56112">
    <property type="entry name" value="Protein kinase-like (PK-like)"/>
    <property type="match status" value="1"/>
</dbReference>